<dbReference type="InterPro" id="IPR040521">
    <property type="entry name" value="KDZ"/>
</dbReference>
<evidence type="ECO:0000313" key="2">
    <source>
        <dbReference type="EMBL" id="CAF4007790.1"/>
    </source>
</evidence>
<organism evidence="2 3">
    <name type="scientific">Rotaria magnacalcarata</name>
    <dbReference type="NCBI Taxonomy" id="392030"/>
    <lineage>
        <taxon>Eukaryota</taxon>
        <taxon>Metazoa</taxon>
        <taxon>Spiralia</taxon>
        <taxon>Gnathifera</taxon>
        <taxon>Rotifera</taxon>
        <taxon>Eurotatoria</taxon>
        <taxon>Bdelloidea</taxon>
        <taxon>Philodinida</taxon>
        <taxon>Philodinidae</taxon>
        <taxon>Rotaria</taxon>
    </lineage>
</organism>
<name>A0A819P244_9BILA</name>
<proteinExistence type="predicted"/>
<dbReference type="EMBL" id="CAJOBF010002070">
    <property type="protein sequence ID" value="CAF4007790.1"/>
    <property type="molecule type" value="Genomic_DNA"/>
</dbReference>
<sequence length="573" mass="65347">MYPLDKFRVEKIALALRHTFSSEQSDTDVKMLIKDLSMSYCQSRPLVKSTSISSIQIRHNNHLRTLFTLQCDHRKPMCPSVIENAPVTIFPNSIRINNSNIYSHDSLHCGDHVYLGGDVAVERSIIEKYSSQIIPHDISMLGNAASMNQEALCGNYPQLAAVDRRISTNLIHAFLIIQVDISFGNLNVSIPFQVKDFNEWAWHQFPRLLSCFIYLWTNHRTIIVPCDEHCSQCLIVDGHQKCRRRICAFKDVRVNTKEMTNLVIGCGRTPAASSRSCTLHDIRTTTETSNQSETRTRKKNFSRKKIHQYYNNSNKNDNHLNATNCRTFKARSDEYTKACTRSLDLIAIVTNCRIITSFGELYRSETLREMINLFAVTIRVASKLAPTLVYDDRCHLVKYFKNHIGKDLAKTSEMELLASTPISVDRSHFRNHVGEFCRKNMNPDKNPLLNGVNTQAAEQTFSCLKQYASIMSNMGYLRAPLFMLTLFNLKSLSTIKKSPTSVFNIAYVYPEVDLVSLCHLEHTQQPSTTIKDMSIEVEPIPTCTTHAKTDDMPKGTTDWDAKLFSILHKNNTI</sequence>
<accession>A0A819P244</accession>
<gene>
    <name evidence="2" type="ORF">UXM345_LOCUS16578</name>
    <name evidence="1" type="ORF">XDN619_LOCUS2604</name>
</gene>
<dbReference type="EMBL" id="CAJNRG010000213">
    <property type="protein sequence ID" value="CAF1985891.1"/>
    <property type="molecule type" value="Genomic_DNA"/>
</dbReference>
<dbReference type="Proteomes" id="UP000663887">
    <property type="component" value="Unassembled WGS sequence"/>
</dbReference>
<dbReference type="Pfam" id="PF18758">
    <property type="entry name" value="KDZ"/>
    <property type="match status" value="1"/>
</dbReference>
<evidence type="ECO:0000313" key="3">
    <source>
        <dbReference type="Proteomes" id="UP000663842"/>
    </source>
</evidence>
<evidence type="ECO:0000313" key="1">
    <source>
        <dbReference type="EMBL" id="CAF1985891.1"/>
    </source>
</evidence>
<reference evidence="2" key="1">
    <citation type="submission" date="2021-02" db="EMBL/GenBank/DDBJ databases">
        <authorList>
            <person name="Nowell W R."/>
        </authorList>
    </citation>
    <scope>NUCLEOTIDE SEQUENCE</scope>
</reference>
<dbReference type="Proteomes" id="UP000663842">
    <property type="component" value="Unassembled WGS sequence"/>
</dbReference>
<comment type="caution">
    <text evidence="2">The sequence shown here is derived from an EMBL/GenBank/DDBJ whole genome shotgun (WGS) entry which is preliminary data.</text>
</comment>
<protein>
    <submittedName>
        <fullName evidence="2">Uncharacterized protein</fullName>
    </submittedName>
</protein>
<dbReference type="AlphaFoldDB" id="A0A819P244"/>